<dbReference type="RefSeq" id="WP_015686151.1">
    <property type="nucleotide sequence ID" value="NC_017082.1"/>
</dbReference>
<name>A0AAI8ME01_9BRAD</name>
<dbReference type="AlphaFoldDB" id="A0AAI8ME01"/>
<feature type="domain" description="SMP-30/Gluconolactonase/LRE-like region" evidence="4">
    <location>
        <begin position="21"/>
        <end position="263"/>
    </location>
</feature>
<comment type="similarity">
    <text evidence="1">Belongs to the SMP-30/CGR1 family.</text>
</comment>
<dbReference type="Gene3D" id="2.120.10.30">
    <property type="entry name" value="TolB, C-terminal domain"/>
    <property type="match status" value="1"/>
</dbReference>
<evidence type="ECO:0000313" key="6">
    <source>
        <dbReference type="Proteomes" id="UP000007886"/>
    </source>
</evidence>
<dbReference type="Proteomes" id="UP000007886">
    <property type="component" value="Chromosome"/>
</dbReference>
<dbReference type="EMBL" id="AP012279">
    <property type="protein sequence ID" value="BAL76861.1"/>
    <property type="molecule type" value="Genomic_DNA"/>
</dbReference>
<feature type="binding site" evidence="3">
    <location>
        <position position="106"/>
    </location>
    <ligand>
        <name>substrate</name>
    </ligand>
</feature>
<evidence type="ECO:0000313" key="5">
    <source>
        <dbReference type="EMBL" id="BAL76861.1"/>
    </source>
</evidence>
<feature type="active site" description="Proton donor/acceptor" evidence="2">
    <location>
        <position position="204"/>
    </location>
</feature>
<dbReference type="InterPro" id="IPR013658">
    <property type="entry name" value="SGL"/>
</dbReference>
<feature type="binding site" evidence="3">
    <location>
        <position position="154"/>
    </location>
    <ligand>
        <name>a divalent metal cation</name>
        <dbReference type="ChEBI" id="CHEBI:60240"/>
    </ligand>
</feature>
<dbReference type="PANTHER" id="PTHR10907">
    <property type="entry name" value="REGUCALCIN"/>
    <property type="match status" value="1"/>
</dbReference>
<dbReference type="PRINTS" id="PR01790">
    <property type="entry name" value="SMP30FAMILY"/>
</dbReference>
<dbReference type="Pfam" id="PF08450">
    <property type="entry name" value="SGL"/>
    <property type="match status" value="1"/>
</dbReference>
<accession>A0AAI8ME01</accession>
<dbReference type="InterPro" id="IPR011042">
    <property type="entry name" value="6-blade_b-propeller_TolB-like"/>
</dbReference>
<feature type="binding site" evidence="3">
    <location>
        <position position="204"/>
    </location>
    <ligand>
        <name>a divalent metal cation</name>
        <dbReference type="ChEBI" id="CHEBI:60240"/>
    </ligand>
</feature>
<evidence type="ECO:0000256" key="2">
    <source>
        <dbReference type="PIRSR" id="PIRSR605511-1"/>
    </source>
</evidence>
<dbReference type="GO" id="GO:0004341">
    <property type="term" value="F:gluconolactonase activity"/>
    <property type="evidence" value="ECO:0007669"/>
    <property type="project" value="TreeGrafter"/>
</dbReference>
<dbReference type="SUPFAM" id="SSF63829">
    <property type="entry name" value="Calcium-dependent phosphotriesterase"/>
    <property type="match status" value="1"/>
</dbReference>
<keyword evidence="3" id="KW-0479">Metal-binding</keyword>
<dbReference type="KEGG" id="brs:S23_36620"/>
<proteinExistence type="inferred from homology"/>
<dbReference type="PANTHER" id="PTHR10907:SF47">
    <property type="entry name" value="REGUCALCIN"/>
    <property type="match status" value="1"/>
</dbReference>
<feature type="binding site" evidence="3">
    <location>
        <position position="108"/>
    </location>
    <ligand>
        <name>substrate</name>
    </ligand>
</feature>
<protein>
    <recommendedName>
        <fullName evidence="4">SMP-30/Gluconolactonase/LRE-like region domain-containing protein</fullName>
    </recommendedName>
</protein>
<keyword evidence="6" id="KW-1185">Reference proteome</keyword>
<dbReference type="GO" id="GO:0019853">
    <property type="term" value="P:L-ascorbic acid biosynthetic process"/>
    <property type="evidence" value="ECO:0007669"/>
    <property type="project" value="TreeGrafter"/>
</dbReference>
<comment type="cofactor">
    <cofactor evidence="3">
        <name>Zn(2+)</name>
        <dbReference type="ChEBI" id="CHEBI:29105"/>
    </cofactor>
    <text evidence="3">Binds 1 divalent metal cation per subunit.</text>
</comment>
<keyword evidence="3" id="KW-0862">Zinc</keyword>
<sequence length="312" mass="34314">MTANSIPAHRVETAVAGADILGETPLWCDRSRKLWWIDIDGRLHQSFDPATGAHHASSYDGQFLGSQALTADGSHLLAQDLRLSRRSSDGVPPGHFCEVENGPDNRLNDGRVDARGRLWIGTMDNQLHRPNGALYRVTGDGQVTRIFGDVIVTNGVAFAPDNRTLYFTDTRQYRTWAFDFDLDHGVIGNRRLFADYSASGERPDGACVDVDGGLWTAFFSGGRIARYRPDGQIDTVIPLPVTNPTCLCFGGDDLKTLYVTTARKFLDPQRLSIEPEAGHLLAIHGVAQGLPEHRFSISGIVDRSSTHARMRS</sequence>
<dbReference type="InterPro" id="IPR005511">
    <property type="entry name" value="SMP-30"/>
</dbReference>
<reference evidence="5 6" key="1">
    <citation type="journal article" date="2012" name="Microbes Environ.">
        <title>Complete genome sequence of Bradyrhizobium sp. S23321: insights into symbiosis evolution in soil oligotrophs.</title>
        <authorList>
            <person name="Okubo T."/>
            <person name="Tsukui T."/>
            <person name="Maita H."/>
            <person name="Okamoto S."/>
            <person name="Oshima K."/>
            <person name="Fujisawa T."/>
            <person name="Saito A."/>
            <person name="Futamata H."/>
            <person name="Hattori R."/>
            <person name="Shimomura Y."/>
            <person name="Haruta S."/>
            <person name="Morimoto S."/>
            <person name="Wang Y."/>
            <person name="Sakai Y."/>
            <person name="Hattori M."/>
            <person name="Aizawa S."/>
            <person name="Nagashima K.V.P."/>
            <person name="Masuda S."/>
            <person name="Hattori T."/>
            <person name="Yamashita A."/>
            <person name="Bao Z."/>
            <person name="Hayatsu M."/>
            <person name="Kajiya-Kanegae H."/>
            <person name="Yoshinaga I."/>
            <person name="Sakamoto K."/>
            <person name="Toyota K."/>
            <person name="Nakao M."/>
            <person name="Kohara M."/>
            <person name="Anda M."/>
            <person name="Niwa R."/>
            <person name="Jung-Hwan P."/>
            <person name="Sameshima-Saito R."/>
            <person name="Tokuda S."/>
            <person name="Yamamoto S."/>
            <person name="Yamamoto S."/>
            <person name="Yokoyama T."/>
            <person name="Akutsu T."/>
            <person name="Nakamura Y."/>
            <person name="Nakahira-Yanaka Y."/>
            <person name="Takada Hoshino Y."/>
            <person name="Hirakawa H."/>
            <person name="Mitsui H."/>
            <person name="Terasawa K."/>
            <person name="Itakura M."/>
            <person name="Sato S."/>
            <person name="Ikeda-Ohtsubo W."/>
            <person name="Sakakura N."/>
            <person name="Kaminuma E."/>
            <person name="Minamisawa K."/>
        </authorList>
    </citation>
    <scope>NUCLEOTIDE SEQUENCE [LARGE SCALE GENOMIC DNA]</scope>
    <source>
        <strain evidence="5 6">S23321</strain>
    </source>
</reference>
<organism evidence="5 6">
    <name type="scientific">Bradyrhizobium cosmicum</name>
    <dbReference type="NCBI Taxonomy" id="1404864"/>
    <lineage>
        <taxon>Bacteria</taxon>
        <taxon>Pseudomonadati</taxon>
        <taxon>Pseudomonadota</taxon>
        <taxon>Alphaproteobacteria</taxon>
        <taxon>Hyphomicrobiales</taxon>
        <taxon>Nitrobacteraceae</taxon>
        <taxon>Bradyrhizobium</taxon>
    </lineage>
</organism>
<evidence type="ECO:0000256" key="1">
    <source>
        <dbReference type="ARBA" id="ARBA00008853"/>
    </source>
</evidence>
<gene>
    <name evidence="5" type="ORF">S23_36620</name>
</gene>
<dbReference type="GO" id="GO:0005509">
    <property type="term" value="F:calcium ion binding"/>
    <property type="evidence" value="ECO:0007669"/>
    <property type="project" value="TreeGrafter"/>
</dbReference>
<evidence type="ECO:0000259" key="4">
    <source>
        <dbReference type="Pfam" id="PF08450"/>
    </source>
</evidence>
<feature type="binding site" evidence="3">
    <location>
        <position position="23"/>
    </location>
    <ligand>
        <name>a divalent metal cation</name>
        <dbReference type="ChEBI" id="CHEBI:60240"/>
    </ligand>
</feature>
<evidence type="ECO:0000256" key="3">
    <source>
        <dbReference type="PIRSR" id="PIRSR605511-2"/>
    </source>
</evidence>